<sequence length="57" mass="6597">MFGIFKSNPLKKLEKQHASKLEQAMMAQRNGDIRLYSQLTVEAEDLYAKIKQLENKA</sequence>
<keyword evidence="3" id="KW-1185">Reference proteome</keyword>
<dbReference type="Proteomes" id="UP001157134">
    <property type="component" value="Unassembled WGS sequence"/>
</dbReference>
<organism evidence="2 3">
    <name type="scientific">Thalassotalea loyana</name>
    <dbReference type="NCBI Taxonomy" id="280483"/>
    <lineage>
        <taxon>Bacteria</taxon>
        <taxon>Pseudomonadati</taxon>
        <taxon>Pseudomonadota</taxon>
        <taxon>Gammaproteobacteria</taxon>
        <taxon>Alteromonadales</taxon>
        <taxon>Colwelliaceae</taxon>
        <taxon>Thalassotalea</taxon>
    </lineage>
</organism>
<dbReference type="InterPro" id="IPR045493">
    <property type="entry name" value="DUF6435"/>
</dbReference>
<evidence type="ECO:0000313" key="2">
    <source>
        <dbReference type="EMBL" id="GLX86856.1"/>
    </source>
</evidence>
<evidence type="ECO:0000313" key="3">
    <source>
        <dbReference type="Proteomes" id="UP001157134"/>
    </source>
</evidence>
<reference evidence="2 3" key="1">
    <citation type="submission" date="2023-03" db="EMBL/GenBank/DDBJ databases">
        <title>Thalassotalea loyana LMG 22536T draft genome sequence.</title>
        <authorList>
            <person name="Sawabe T."/>
        </authorList>
    </citation>
    <scope>NUCLEOTIDE SEQUENCE [LARGE SCALE GENOMIC DNA]</scope>
    <source>
        <strain evidence="2 3">LMG 22536</strain>
    </source>
</reference>
<dbReference type="EMBL" id="BSSV01000007">
    <property type="protein sequence ID" value="GLX86856.1"/>
    <property type="molecule type" value="Genomic_DNA"/>
</dbReference>
<keyword evidence="1" id="KW-0175">Coiled coil</keyword>
<name>A0ABQ6HJB2_9GAMM</name>
<dbReference type="Pfam" id="PF20027">
    <property type="entry name" value="DUF6435"/>
    <property type="match status" value="1"/>
</dbReference>
<comment type="caution">
    <text evidence="2">The sequence shown here is derived from an EMBL/GenBank/DDBJ whole genome shotgun (WGS) entry which is preliminary data.</text>
</comment>
<dbReference type="RefSeq" id="WP_284300292.1">
    <property type="nucleotide sequence ID" value="NZ_BSSV01000007.1"/>
</dbReference>
<evidence type="ECO:0000256" key="1">
    <source>
        <dbReference type="SAM" id="Coils"/>
    </source>
</evidence>
<dbReference type="NCBIfam" id="NF033487">
    <property type="entry name" value="Lacal_2735_fam"/>
    <property type="match status" value="1"/>
</dbReference>
<proteinExistence type="predicted"/>
<accession>A0ABQ6HJB2</accession>
<gene>
    <name evidence="2" type="ORF">tloyanaT_31090</name>
</gene>
<protein>
    <recommendedName>
        <fullName evidence="4">Lacal_2735 family protein</fullName>
    </recommendedName>
</protein>
<feature type="coiled-coil region" evidence="1">
    <location>
        <begin position="10"/>
        <end position="56"/>
    </location>
</feature>
<evidence type="ECO:0008006" key="4">
    <source>
        <dbReference type="Google" id="ProtNLM"/>
    </source>
</evidence>